<dbReference type="Pfam" id="PF12680">
    <property type="entry name" value="SnoaL_2"/>
    <property type="match status" value="1"/>
</dbReference>
<sequence length="126" mass="14878">MLAKEQLIRQYFNCWLTKQFPTLTTFFTNNCHYRECYGATYHGIDELQQWIDHQLPHQTVLAWDIQRLGWLNDNLAVVEWYFKASEADTTTDFDGVSIIEFSTDKITKLTEYATKHATFRPFTANV</sequence>
<evidence type="ECO:0000313" key="2">
    <source>
        <dbReference type="EMBL" id="MFC6201526.1"/>
    </source>
</evidence>
<proteinExistence type="predicted"/>
<gene>
    <name evidence="2" type="ORF">ACFP1L_06535</name>
</gene>
<evidence type="ECO:0000259" key="1">
    <source>
        <dbReference type="Pfam" id="PF12680"/>
    </source>
</evidence>
<dbReference type="Proteomes" id="UP001596171">
    <property type="component" value="Unassembled WGS sequence"/>
</dbReference>
<protein>
    <submittedName>
        <fullName evidence="2">Nuclear transport factor 2 family protein</fullName>
    </submittedName>
</protein>
<name>A0ABW1SII1_9LACO</name>
<dbReference type="SUPFAM" id="SSF54427">
    <property type="entry name" value="NTF2-like"/>
    <property type="match status" value="1"/>
</dbReference>
<accession>A0ABW1SII1</accession>
<reference evidence="3" key="1">
    <citation type="journal article" date="2019" name="Int. J. Syst. Evol. Microbiol.">
        <title>The Global Catalogue of Microorganisms (GCM) 10K type strain sequencing project: providing services to taxonomists for standard genome sequencing and annotation.</title>
        <authorList>
            <consortium name="The Broad Institute Genomics Platform"/>
            <consortium name="The Broad Institute Genome Sequencing Center for Infectious Disease"/>
            <person name="Wu L."/>
            <person name="Ma J."/>
        </authorList>
    </citation>
    <scope>NUCLEOTIDE SEQUENCE [LARGE SCALE GENOMIC DNA]</scope>
    <source>
        <strain evidence="3">CCM 8930</strain>
    </source>
</reference>
<evidence type="ECO:0000313" key="3">
    <source>
        <dbReference type="Proteomes" id="UP001596171"/>
    </source>
</evidence>
<dbReference type="Gene3D" id="3.10.450.50">
    <property type="match status" value="1"/>
</dbReference>
<dbReference type="InterPro" id="IPR037401">
    <property type="entry name" value="SnoaL-like"/>
</dbReference>
<dbReference type="EMBL" id="JBHSSE010000016">
    <property type="protein sequence ID" value="MFC6201526.1"/>
    <property type="molecule type" value="Genomic_DNA"/>
</dbReference>
<dbReference type="RefSeq" id="WP_137615167.1">
    <property type="nucleotide sequence ID" value="NZ_BJDI01000002.1"/>
</dbReference>
<feature type="domain" description="SnoaL-like" evidence="1">
    <location>
        <begin position="8"/>
        <end position="108"/>
    </location>
</feature>
<organism evidence="2 3">
    <name type="scientific">Lactiplantibacillus nangangensis</name>
    <dbReference type="NCBI Taxonomy" id="2559917"/>
    <lineage>
        <taxon>Bacteria</taxon>
        <taxon>Bacillati</taxon>
        <taxon>Bacillota</taxon>
        <taxon>Bacilli</taxon>
        <taxon>Lactobacillales</taxon>
        <taxon>Lactobacillaceae</taxon>
        <taxon>Lactiplantibacillus</taxon>
    </lineage>
</organism>
<dbReference type="InterPro" id="IPR032710">
    <property type="entry name" value="NTF2-like_dom_sf"/>
</dbReference>
<keyword evidence="3" id="KW-1185">Reference proteome</keyword>
<comment type="caution">
    <text evidence="2">The sequence shown here is derived from an EMBL/GenBank/DDBJ whole genome shotgun (WGS) entry which is preliminary data.</text>
</comment>